<dbReference type="Proteomes" id="UP000031307">
    <property type="component" value="Unassembled WGS sequence"/>
</dbReference>
<gene>
    <name evidence="2" type="ORF">DB43_EY00010</name>
</gene>
<organism evidence="2 3">
    <name type="scientific">Parachlamydia acanthamoebae</name>
    <dbReference type="NCBI Taxonomy" id="83552"/>
    <lineage>
        <taxon>Bacteria</taxon>
        <taxon>Pseudomonadati</taxon>
        <taxon>Chlamydiota</taxon>
        <taxon>Chlamydiia</taxon>
        <taxon>Parachlamydiales</taxon>
        <taxon>Parachlamydiaceae</taxon>
        <taxon>Parachlamydia</taxon>
    </lineage>
</organism>
<accession>A0A0C1C3H2</accession>
<sequence length="219" mass="25298">MSMTSRLIFILLCFFLWGCNTPPPSDPRQTQEIGGREDGNPPTRFPVYQAKVPLSWIRKDALHTQSLQDSTLPICEFFIREEQNEVRVTVHNFPNASLESRVPPLAQISRWKKQFEQLNPLHQHTQPQSWGGFVGLYFEGSGQIKGEQVKMLGWCMQLARDHFLNVQQKLLISPDPYFKQALADYTIKALGPKEFVEQHQTEIEAFANSFELIKELPRQ</sequence>
<comment type="caution">
    <text evidence="2">The sequence shown here is derived from an EMBL/GenBank/DDBJ whole genome shotgun (WGS) entry which is preliminary data.</text>
</comment>
<evidence type="ECO:0000256" key="1">
    <source>
        <dbReference type="SAM" id="SignalP"/>
    </source>
</evidence>
<keyword evidence="1" id="KW-0732">Signal</keyword>
<dbReference type="PATRIC" id="fig|83552.4.peg.718"/>
<feature type="signal peptide" evidence="1">
    <location>
        <begin position="1"/>
        <end position="18"/>
    </location>
</feature>
<protein>
    <recommendedName>
        <fullName evidence="4">Lipoprotein</fullName>
    </recommendedName>
</protein>
<evidence type="ECO:0000313" key="3">
    <source>
        <dbReference type="Proteomes" id="UP000031307"/>
    </source>
</evidence>
<evidence type="ECO:0000313" key="2">
    <source>
        <dbReference type="EMBL" id="KIA78071.1"/>
    </source>
</evidence>
<evidence type="ECO:0008006" key="4">
    <source>
        <dbReference type="Google" id="ProtNLM"/>
    </source>
</evidence>
<dbReference type="EMBL" id="JSAM01000043">
    <property type="protein sequence ID" value="KIA78071.1"/>
    <property type="molecule type" value="Genomic_DNA"/>
</dbReference>
<proteinExistence type="predicted"/>
<feature type="chain" id="PRO_5002129035" description="Lipoprotein" evidence="1">
    <location>
        <begin position="19"/>
        <end position="219"/>
    </location>
</feature>
<name>A0A0C1C3H2_9BACT</name>
<dbReference type="AlphaFoldDB" id="A0A0C1C3H2"/>
<reference evidence="2 3" key="1">
    <citation type="journal article" date="2014" name="Mol. Biol. Evol.">
        <title>Massive expansion of Ubiquitination-related gene families within the Chlamydiae.</title>
        <authorList>
            <person name="Domman D."/>
            <person name="Collingro A."/>
            <person name="Lagkouvardos I."/>
            <person name="Gehre L."/>
            <person name="Weinmaier T."/>
            <person name="Rattei T."/>
            <person name="Subtil A."/>
            <person name="Horn M."/>
        </authorList>
    </citation>
    <scope>NUCLEOTIDE SEQUENCE [LARGE SCALE GENOMIC DNA]</scope>
    <source>
        <strain evidence="2 3">OEW1</strain>
    </source>
</reference>